<accession>A0A0F5ENU7</accession>
<protein>
    <recommendedName>
        <fullName evidence="3">Phage tail assembly protein</fullName>
    </recommendedName>
</protein>
<dbReference type="EMBL" id="UFSW01000001">
    <property type="protein sequence ID" value="SUU98624.1"/>
    <property type="molecule type" value="Genomic_DNA"/>
</dbReference>
<evidence type="ECO:0008006" key="3">
    <source>
        <dbReference type="Google" id="ProtNLM"/>
    </source>
</evidence>
<evidence type="ECO:0000313" key="1">
    <source>
        <dbReference type="EMBL" id="SUU98624.1"/>
    </source>
</evidence>
<organism evidence="1 2">
    <name type="scientific">Avibacterium paragallinarum</name>
    <name type="common">Haemophilus gallinarum</name>
    <dbReference type="NCBI Taxonomy" id="728"/>
    <lineage>
        <taxon>Bacteria</taxon>
        <taxon>Pseudomonadati</taxon>
        <taxon>Pseudomonadota</taxon>
        <taxon>Gammaproteobacteria</taxon>
        <taxon>Pasteurellales</taxon>
        <taxon>Pasteurellaceae</taxon>
        <taxon>Avibacterium</taxon>
    </lineage>
</organism>
<evidence type="ECO:0000313" key="2">
    <source>
        <dbReference type="Proteomes" id="UP000254620"/>
    </source>
</evidence>
<gene>
    <name evidence="1" type="ORF">NCTC10926_02061</name>
</gene>
<sequence>MNTATKLMNNLRSYTTYTLKYPVEAPDGNTIKEVALRRMKGADQAAFEEQRFNLEQDGYKITKFFLTRLSNLIPEDIDEIDQADLTELNKLITALVSEGKSND</sequence>
<dbReference type="RefSeq" id="WP_046099092.1">
    <property type="nucleotide sequence ID" value="NZ_LAEN01000140.1"/>
</dbReference>
<dbReference type="Proteomes" id="UP000254620">
    <property type="component" value="Unassembled WGS sequence"/>
</dbReference>
<dbReference type="AlphaFoldDB" id="A0A0F5ENU7"/>
<name>A0A0F5ENU7_AVIPA</name>
<proteinExistence type="predicted"/>
<reference evidence="1 2" key="1">
    <citation type="submission" date="2018-06" db="EMBL/GenBank/DDBJ databases">
        <authorList>
            <consortium name="Pathogen Informatics"/>
            <person name="Doyle S."/>
        </authorList>
    </citation>
    <scope>NUCLEOTIDE SEQUENCE [LARGE SCALE GENOMIC DNA]</scope>
    <source>
        <strain evidence="1 2">NCTC10926</strain>
    </source>
</reference>
<dbReference type="Pfam" id="PF10109">
    <property type="entry name" value="Phage_TAC_7"/>
    <property type="match status" value="1"/>
</dbReference>
<dbReference type="InterPro" id="IPR019289">
    <property type="entry name" value="Phage_tail_E/E"/>
</dbReference>